<dbReference type="OrthoDB" id="21470at2759"/>
<dbReference type="RefSeq" id="XP_013020390.1">
    <property type="nucleotide sequence ID" value="XM_013164936.1"/>
</dbReference>
<gene>
    <name evidence="3" type="ORF">SOCG_04094</name>
</gene>
<dbReference type="OMA" id="ARNDYME"/>
<dbReference type="Pfam" id="PF01585">
    <property type="entry name" value="G-patch"/>
    <property type="match status" value="1"/>
</dbReference>
<reference evidence="3 4" key="1">
    <citation type="journal article" date="2011" name="Science">
        <title>Comparative functional genomics of the fission yeasts.</title>
        <authorList>
            <person name="Rhind N."/>
            <person name="Chen Z."/>
            <person name="Yassour M."/>
            <person name="Thompson D.A."/>
            <person name="Haas B.J."/>
            <person name="Habib N."/>
            <person name="Wapinski I."/>
            <person name="Roy S."/>
            <person name="Lin M.F."/>
            <person name="Heiman D.I."/>
            <person name="Young S.K."/>
            <person name="Furuya K."/>
            <person name="Guo Y."/>
            <person name="Pidoux A."/>
            <person name="Chen H.M."/>
            <person name="Robbertse B."/>
            <person name="Goldberg J.M."/>
            <person name="Aoki K."/>
            <person name="Bayne E.H."/>
            <person name="Berlin A.M."/>
            <person name="Desjardins C.A."/>
            <person name="Dobbs E."/>
            <person name="Dukaj L."/>
            <person name="Fan L."/>
            <person name="FitzGerald M.G."/>
            <person name="French C."/>
            <person name="Gujja S."/>
            <person name="Hansen K."/>
            <person name="Keifenheim D."/>
            <person name="Levin J.Z."/>
            <person name="Mosher R.A."/>
            <person name="Mueller C.A."/>
            <person name="Pfiffner J."/>
            <person name="Priest M."/>
            <person name="Russ C."/>
            <person name="Smialowska A."/>
            <person name="Swoboda P."/>
            <person name="Sykes S.M."/>
            <person name="Vaughn M."/>
            <person name="Vengrova S."/>
            <person name="Yoder R."/>
            <person name="Zeng Q."/>
            <person name="Allshire R."/>
            <person name="Baulcombe D."/>
            <person name="Birren B.W."/>
            <person name="Brown W."/>
            <person name="Ekwall K."/>
            <person name="Kellis M."/>
            <person name="Leatherwood J."/>
            <person name="Levin H."/>
            <person name="Margalit H."/>
            <person name="Martienssen R."/>
            <person name="Nieduszynski C.A."/>
            <person name="Spatafora J.W."/>
            <person name="Friedman N."/>
            <person name="Dalgaard J.Z."/>
            <person name="Baumann P."/>
            <person name="Niki H."/>
            <person name="Regev A."/>
            <person name="Nusbaum C."/>
        </authorList>
    </citation>
    <scope>NUCLEOTIDE SEQUENCE [LARGE SCALE GENOMIC DNA]</scope>
    <source>
        <strain evidence="4">yFS286</strain>
    </source>
</reference>
<accession>S9R9P5</accession>
<feature type="compositionally biased region" description="Polar residues" evidence="1">
    <location>
        <begin position="16"/>
        <end position="26"/>
    </location>
</feature>
<evidence type="ECO:0000313" key="3">
    <source>
        <dbReference type="EMBL" id="EPX70864.1"/>
    </source>
</evidence>
<sequence>MAVIIDDGVPISSRQWESAEAQSVKVQSKPIPRKNKVVPDKKKRGKKHLTDEDAYVKFQALFGRSSARNDYMEQIPDHEADMLSLVEHDRHFALGTDVKIHKKRKSKLQEFSISSGKHKKVRTVKKQTDLTSKRQMDGQVVGSSAPTIQGGKGKKLLERMGWSGGMGLGSENQGITDPVAAVVKNNKRGLE</sequence>
<dbReference type="EMBL" id="KE503208">
    <property type="protein sequence ID" value="EPX70864.1"/>
    <property type="molecule type" value="Genomic_DNA"/>
</dbReference>
<keyword evidence="4" id="KW-1185">Reference proteome</keyword>
<dbReference type="GeneID" id="25033058"/>
<dbReference type="VEuPathDB" id="FungiDB:SOCG_04094"/>
<protein>
    <submittedName>
        <fullName evidence="3">RNA-binding protein</fullName>
    </submittedName>
</protein>
<dbReference type="PANTHER" id="PTHR14195">
    <property type="entry name" value="G PATCH DOMAIN CONTAINING PROTEIN 2"/>
    <property type="match status" value="1"/>
</dbReference>
<dbReference type="HOGENOM" id="CLU_1448519_0_0_1"/>
<dbReference type="Proteomes" id="UP000016088">
    <property type="component" value="Unassembled WGS sequence"/>
</dbReference>
<dbReference type="eggNOG" id="KOG0154">
    <property type="taxonomic scope" value="Eukaryota"/>
</dbReference>
<dbReference type="AlphaFoldDB" id="S9R9P5"/>
<feature type="compositionally biased region" description="Basic and acidic residues" evidence="1">
    <location>
        <begin position="126"/>
        <end position="136"/>
    </location>
</feature>
<feature type="compositionally biased region" description="Basic residues" evidence="1">
    <location>
        <begin position="31"/>
        <end position="47"/>
    </location>
</feature>
<feature type="domain" description="G-patch" evidence="2">
    <location>
        <begin position="149"/>
        <end position="191"/>
    </location>
</feature>
<evidence type="ECO:0000256" key="1">
    <source>
        <dbReference type="SAM" id="MobiDB-lite"/>
    </source>
</evidence>
<dbReference type="SMART" id="SM00443">
    <property type="entry name" value="G_patch"/>
    <property type="match status" value="1"/>
</dbReference>
<organism evidence="3 4">
    <name type="scientific">Schizosaccharomyces octosporus (strain yFS286)</name>
    <name type="common">Fission yeast</name>
    <name type="synonym">Octosporomyces octosporus</name>
    <dbReference type="NCBI Taxonomy" id="483514"/>
    <lineage>
        <taxon>Eukaryota</taxon>
        <taxon>Fungi</taxon>
        <taxon>Dikarya</taxon>
        <taxon>Ascomycota</taxon>
        <taxon>Taphrinomycotina</taxon>
        <taxon>Schizosaccharomycetes</taxon>
        <taxon>Schizosaccharomycetales</taxon>
        <taxon>Schizosaccharomycetaceae</taxon>
        <taxon>Schizosaccharomyces</taxon>
    </lineage>
</organism>
<dbReference type="GO" id="GO:0003676">
    <property type="term" value="F:nucleic acid binding"/>
    <property type="evidence" value="ECO:0007669"/>
    <property type="project" value="InterPro"/>
</dbReference>
<dbReference type="InterPro" id="IPR051189">
    <property type="entry name" value="Splicing_assoc_domain"/>
</dbReference>
<proteinExistence type="predicted"/>
<evidence type="ECO:0000259" key="2">
    <source>
        <dbReference type="PROSITE" id="PS50174"/>
    </source>
</evidence>
<feature type="region of interest" description="Disordered" evidence="1">
    <location>
        <begin position="123"/>
        <end position="179"/>
    </location>
</feature>
<evidence type="ECO:0000313" key="4">
    <source>
        <dbReference type="Proteomes" id="UP000016088"/>
    </source>
</evidence>
<name>S9R9P5_SCHOY</name>
<dbReference type="PROSITE" id="PS50174">
    <property type="entry name" value="G_PATCH"/>
    <property type="match status" value="1"/>
</dbReference>
<feature type="region of interest" description="Disordered" evidence="1">
    <location>
        <begin position="16"/>
        <end position="49"/>
    </location>
</feature>
<dbReference type="InterPro" id="IPR000467">
    <property type="entry name" value="G_patch_dom"/>
</dbReference>